<feature type="domain" description="LD-carboxypeptidase N-terminal" evidence="7">
    <location>
        <begin position="16"/>
        <end position="133"/>
    </location>
</feature>
<dbReference type="Pfam" id="PF17676">
    <property type="entry name" value="Peptidase_S66C"/>
    <property type="match status" value="1"/>
</dbReference>
<dbReference type="EMBL" id="JACNLK010000028">
    <property type="protein sequence ID" value="MBC8208111.1"/>
    <property type="molecule type" value="Genomic_DNA"/>
</dbReference>
<evidence type="ECO:0000313" key="10">
    <source>
        <dbReference type="Proteomes" id="UP000599024"/>
    </source>
</evidence>
<gene>
    <name evidence="9" type="ORF">H8E79_02950</name>
</gene>
<feature type="active site" description="Charge relay system" evidence="6">
    <location>
        <position position="283"/>
    </location>
</feature>
<dbReference type="PANTHER" id="PTHR30237">
    <property type="entry name" value="MURAMOYLTETRAPEPTIDE CARBOXYPEPTIDASE"/>
    <property type="match status" value="1"/>
</dbReference>
<evidence type="ECO:0000256" key="3">
    <source>
        <dbReference type="ARBA" id="ARBA00022670"/>
    </source>
</evidence>
<dbReference type="GO" id="GO:0004180">
    <property type="term" value="F:carboxypeptidase activity"/>
    <property type="evidence" value="ECO:0007669"/>
    <property type="project" value="UniProtKB-KW"/>
</dbReference>
<dbReference type="InterPro" id="IPR003507">
    <property type="entry name" value="S66_fam"/>
</dbReference>
<evidence type="ECO:0000313" key="9">
    <source>
        <dbReference type="EMBL" id="MBC8208111.1"/>
    </source>
</evidence>
<dbReference type="AlphaFoldDB" id="A0A8J6N8S3"/>
<dbReference type="InterPro" id="IPR040449">
    <property type="entry name" value="Peptidase_S66_N"/>
</dbReference>
<dbReference type="InterPro" id="IPR027461">
    <property type="entry name" value="Carboxypeptidase_A_C_sf"/>
</dbReference>
<protein>
    <submittedName>
        <fullName evidence="9">LD-carboxypeptidase</fullName>
    </submittedName>
</protein>
<dbReference type="InterPro" id="IPR029062">
    <property type="entry name" value="Class_I_gatase-like"/>
</dbReference>
<sequence length="308" mass="34040">MTDPRLPAPLKRGDVIGIIAPAGQIANTHEFETGLSILNEMGYEPRFPRNLWPGTGYLADNDSARSNELQRMWLDDEVAAVMTLRGGYGCLRLAPQLNFDLRGKKAKFLIGFSDITILHTLLFQQTGMISLHGPVLTTLCHSSLPALERFFACLAGQFRKPIEAPGNLEILRGGDDVCGDLIGGNLSSMVSLLGTPFVPEWQGKILFLEEVGEPLYRIDRMLMQLSLAGVFNQVHGIILGDFMGDTVQDTLERMRFHEQAWGRIVELTAQSSIPIWANFPIGHMADNLTLPHGAKATMDSYRATLSFD</sequence>
<dbReference type="SUPFAM" id="SSF52317">
    <property type="entry name" value="Class I glutamine amidotransferase-like"/>
    <property type="match status" value="1"/>
</dbReference>
<feature type="active site" description="Charge relay system" evidence="6">
    <location>
        <position position="209"/>
    </location>
</feature>
<proteinExistence type="inferred from homology"/>
<dbReference type="Proteomes" id="UP000599024">
    <property type="component" value="Unassembled WGS sequence"/>
</dbReference>
<evidence type="ECO:0000256" key="2">
    <source>
        <dbReference type="ARBA" id="ARBA00022645"/>
    </source>
</evidence>
<feature type="domain" description="LD-carboxypeptidase C-terminal" evidence="8">
    <location>
        <begin position="179"/>
        <end position="298"/>
    </location>
</feature>
<reference evidence="9 10" key="1">
    <citation type="submission" date="2020-08" db="EMBL/GenBank/DDBJ databases">
        <title>Bridging the membrane lipid divide: bacteria of the FCB group superphylum have the potential to synthesize archaeal ether lipids.</title>
        <authorList>
            <person name="Villanueva L."/>
            <person name="Von Meijenfeldt F.A.B."/>
            <person name="Westbye A.B."/>
            <person name="Yadav S."/>
            <person name="Hopmans E.C."/>
            <person name="Dutilh B.E."/>
            <person name="Sinninghe Damste J.S."/>
        </authorList>
    </citation>
    <scope>NUCLEOTIDE SEQUENCE [LARGE SCALE GENOMIC DNA]</scope>
    <source>
        <strain evidence="9">NIOZ-UU81</strain>
    </source>
</reference>
<keyword evidence="4" id="KW-0378">Hydrolase</keyword>
<dbReference type="SUPFAM" id="SSF141986">
    <property type="entry name" value="LD-carboxypeptidase A C-terminal domain-like"/>
    <property type="match status" value="1"/>
</dbReference>
<dbReference type="PIRSF" id="PIRSF028757">
    <property type="entry name" value="LD-carboxypeptidase"/>
    <property type="match status" value="1"/>
</dbReference>
<name>A0A8J6N8S3_9BACT</name>
<evidence type="ECO:0000256" key="1">
    <source>
        <dbReference type="ARBA" id="ARBA00010233"/>
    </source>
</evidence>
<feature type="active site" description="Nucleophile" evidence="6">
    <location>
        <position position="113"/>
    </location>
</feature>
<dbReference type="InterPro" id="IPR027478">
    <property type="entry name" value="LdcA_N"/>
</dbReference>
<evidence type="ECO:0000259" key="8">
    <source>
        <dbReference type="Pfam" id="PF17676"/>
    </source>
</evidence>
<evidence type="ECO:0000256" key="5">
    <source>
        <dbReference type="ARBA" id="ARBA00022825"/>
    </source>
</evidence>
<comment type="caution">
    <text evidence="9">The sequence shown here is derived from an EMBL/GenBank/DDBJ whole genome shotgun (WGS) entry which is preliminary data.</text>
</comment>
<dbReference type="GO" id="GO:0006508">
    <property type="term" value="P:proteolysis"/>
    <property type="evidence" value="ECO:0007669"/>
    <property type="project" value="UniProtKB-KW"/>
</dbReference>
<comment type="similarity">
    <text evidence="1">Belongs to the peptidase S66 family.</text>
</comment>
<keyword evidence="3" id="KW-0645">Protease</keyword>
<evidence type="ECO:0000259" key="7">
    <source>
        <dbReference type="Pfam" id="PF02016"/>
    </source>
</evidence>
<dbReference type="Gene3D" id="3.50.30.60">
    <property type="entry name" value="LD-carboxypeptidase A C-terminal domain-like"/>
    <property type="match status" value="1"/>
</dbReference>
<keyword evidence="5" id="KW-0720">Serine protease</keyword>
<dbReference type="CDD" id="cd07025">
    <property type="entry name" value="Peptidase_S66"/>
    <property type="match status" value="1"/>
</dbReference>
<dbReference type="Pfam" id="PF02016">
    <property type="entry name" value="Peptidase_S66"/>
    <property type="match status" value="1"/>
</dbReference>
<evidence type="ECO:0000256" key="6">
    <source>
        <dbReference type="PIRSR" id="PIRSR028757-1"/>
    </source>
</evidence>
<accession>A0A8J6N8S3</accession>
<dbReference type="Gene3D" id="3.40.50.10740">
    <property type="entry name" value="Class I glutamine amidotransferase-like"/>
    <property type="match status" value="1"/>
</dbReference>
<evidence type="ECO:0000256" key="4">
    <source>
        <dbReference type="ARBA" id="ARBA00022801"/>
    </source>
</evidence>
<dbReference type="GO" id="GO:0008236">
    <property type="term" value="F:serine-type peptidase activity"/>
    <property type="evidence" value="ECO:0007669"/>
    <property type="project" value="UniProtKB-KW"/>
</dbReference>
<dbReference type="InterPro" id="IPR040921">
    <property type="entry name" value="Peptidase_S66C"/>
</dbReference>
<dbReference type="PANTHER" id="PTHR30237:SF2">
    <property type="entry name" value="MUREIN TETRAPEPTIDE CARBOXYPEPTIDASE"/>
    <property type="match status" value="1"/>
</dbReference>
<organism evidence="9 10">
    <name type="scientific">Candidatus Desulfatifera sulfidica</name>
    <dbReference type="NCBI Taxonomy" id="2841691"/>
    <lineage>
        <taxon>Bacteria</taxon>
        <taxon>Pseudomonadati</taxon>
        <taxon>Thermodesulfobacteriota</taxon>
        <taxon>Desulfobulbia</taxon>
        <taxon>Desulfobulbales</taxon>
        <taxon>Desulfobulbaceae</taxon>
        <taxon>Candidatus Desulfatifera</taxon>
    </lineage>
</organism>
<keyword evidence="2" id="KW-0121">Carboxypeptidase</keyword>